<dbReference type="AlphaFoldDB" id="A0A543FMR3"/>
<evidence type="ECO:0000313" key="3">
    <source>
        <dbReference type="Proteomes" id="UP000320235"/>
    </source>
</evidence>
<feature type="domain" description="PPM-type phosphatase" evidence="1">
    <location>
        <begin position="9"/>
        <end position="238"/>
    </location>
</feature>
<proteinExistence type="predicted"/>
<dbReference type="EMBL" id="VFPE01000001">
    <property type="protein sequence ID" value="TQM34954.1"/>
    <property type="molecule type" value="Genomic_DNA"/>
</dbReference>
<dbReference type="CDD" id="cd00143">
    <property type="entry name" value="PP2Cc"/>
    <property type="match status" value="1"/>
</dbReference>
<dbReference type="InterPro" id="IPR001932">
    <property type="entry name" value="PPM-type_phosphatase-like_dom"/>
</dbReference>
<dbReference type="Pfam" id="PF13672">
    <property type="entry name" value="PP2C_2"/>
    <property type="match status" value="1"/>
</dbReference>
<dbReference type="RefSeq" id="WP_185842962.1">
    <property type="nucleotide sequence ID" value="NZ_BAABLH010000005.1"/>
</dbReference>
<evidence type="ECO:0000313" key="2">
    <source>
        <dbReference type="EMBL" id="TQM34954.1"/>
    </source>
</evidence>
<dbReference type="Proteomes" id="UP000320235">
    <property type="component" value="Unassembled WGS sequence"/>
</dbReference>
<name>A0A543FMR3_9MICO</name>
<accession>A0A543FMR3</accession>
<organism evidence="2 3">
    <name type="scientific">Microbacterium kyungheense</name>
    <dbReference type="NCBI Taxonomy" id="1263636"/>
    <lineage>
        <taxon>Bacteria</taxon>
        <taxon>Bacillati</taxon>
        <taxon>Actinomycetota</taxon>
        <taxon>Actinomycetes</taxon>
        <taxon>Micrococcales</taxon>
        <taxon>Microbacteriaceae</taxon>
        <taxon>Microbacterium</taxon>
    </lineage>
</organism>
<dbReference type="PROSITE" id="PS51746">
    <property type="entry name" value="PPM_2"/>
    <property type="match status" value="1"/>
</dbReference>
<keyword evidence="3" id="KW-1185">Reference proteome</keyword>
<comment type="caution">
    <text evidence="2">The sequence shown here is derived from an EMBL/GenBank/DDBJ whole genome shotgun (WGS) entry which is preliminary data.</text>
</comment>
<dbReference type="SMART" id="SM00331">
    <property type="entry name" value="PP2C_SIG"/>
    <property type="match status" value="1"/>
</dbReference>
<evidence type="ECO:0000259" key="1">
    <source>
        <dbReference type="PROSITE" id="PS51746"/>
    </source>
</evidence>
<protein>
    <submittedName>
        <fullName evidence="2">Protein phosphatase</fullName>
    </submittedName>
</protein>
<dbReference type="InterPro" id="IPR036457">
    <property type="entry name" value="PPM-type-like_dom_sf"/>
</dbReference>
<dbReference type="SUPFAM" id="SSF81606">
    <property type="entry name" value="PP2C-like"/>
    <property type="match status" value="1"/>
</dbReference>
<sequence length="268" mass="27877">MTGPRARLRAAAHSDVGPYRSVNQDAAFTAPWGAAVADGVGGGPAGDLASAALVHAIAASRPDGVEAEHLQTIVRLANWDLGAHVKRDPSLTGMATTLTGLFISDHGDLLLAHTGDSRAYRLREGLLEQQSRDDSLVQALVDQGIVTIEDAAAHPRRNVITASLSGAERDAATVVVKEAVVGDRWLLCSDGLTDYVPVDDICARLREHDDPAAAAAACVGLALEAGTRDNVTAVVCDVVAPTSLGGGRPQVLFYGAAAERFMEELDSA</sequence>
<gene>
    <name evidence="2" type="ORF">FB391_1250</name>
</gene>
<reference evidence="2 3" key="1">
    <citation type="submission" date="2019-06" db="EMBL/GenBank/DDBJ databases">
        <title>Sequencing the genomes of 1000 actinobacteria strains.</title>
        <authorList>
            <person name="Klenk H.-P."/>
        </authorList>
    </citation>
    <scope>NUCLEOTIDE SEQUENCE [LARGE SCALE GENOMIC DNA]</scope>
    <source>
        <strain evidence="2 3">DSM 105492</strain>
    </source>
</reference>
<dbReference type="SMART" id="SM00332">
    <property type="entry name" value="PP2Cc"/>
    <property type="match status" value="1"/>
</dbReference>
<dbReference type="Gene3D" id="3.60.40.10">
    <property type="entry name" value="PPM-type phosphatase domain"/>
    <property type="match status" value="1"/>
</dbReference>